<dbReference type="InterPro" id="IPR013783">
    <property type="entry name" value="Ig-like_fold"/>
</dbReference>
<feature type="region of interest" description="Disordered" evidence="8">
    <location>
        <begin position="569"/>
        <end position="592"/>
    </location>
</feature>
<evidence type="ECO:0000256" key="4">
    <source>
        <dbReference type="ARBA" id="ARBA00022679"/>
    </source>
</evidence>
<gene>
    <name evidence="12" type="ORF">L210DRAFT_3510144</name>
</gene>
<evidence type="ECO:0000256" key="2">
    <source>
        <dbReference type="ARBA" id="ARBA00008714"/>
    </source>
</evidence>
<dbReference type="InterPro" id="IPR042231">
    <property type="entry name" value="Cho/carn_acyl_trans_2"/>
</dbReference>
<evidence type="ECO:0000259" key="11">
    <source>
        <dbReference type="Pfam" id="PF00755"/>
    </source>
</evidence>
<keyword evidence="7" id="KW-0012">Acyltransferase</keyword>
<feature type="non-terminal residue" evidence="12">
    <location>
        <position position="782"/>
    </location>
</feature>
<dbReference type="InterPro" id="IPR039551">
    <property type="entry name" value="Cho/carn_acyl_trans"/>
</dbReference>
<feature type="domain" description="Choline/carnitine acyltransferase" evidence="11">
    <location>
        <begin position="262"/>
        <end position="368"/>
    </location>
</feature>
<dbReference type="GO" id="GO:0004092">
    <property type="term" value="F:carnitine O-acetyltransferase activity"/>
    <property type="evidence" value="ECO:0007669"/>
    <property type="project" value="TreeGrafter"/>
</dbReference>
<dbReference type="SUPFAM" id="SSF46609">
    <property type="entry name" value="Fe,Mn superoxide dismutase (SOD), N-terminal domain"/>
    <property type="match status" value="1"/>
</dbReference>
<evidence type="ECO:0000256" key="5">
    <source>
        <dbReference type="ARBA" id="ARBA00022723"/>
    </source>
</evidence>
<dbReference type="InterPro" id="IPR023213">
    <property type="entry name" value="CAT-like_dom_sf"/>
</dbReference>
<protein>
    <recommendedName>
        <fullName evidence="3">superoxide dismutase</fullName>
        <ecNumber evidence="3">1.15.1.1</ecNumber>
    </recommendedName>
</protein>
<evidence type="ECO:0000313" key="12">
    <source>
        <dbReference type="EMBL" id="KAF8421756.1"/>
    </source>
</evidence>
<reference evidence="12" key="1">
    <citation type="submission" date="2019-10" db="EMBL/GenBank/DDBJ databases">
        <authorList>
            <consortium name="DOE Joint Genome Institute"/>
            <person name="Kuo A."/>
            <person name="Miyauchi S."/>
            <person name="Kiss E."/>
            <person name="Drula E."/>
            <person name="Kohler A."/>
            <person name="Sanchez-Garcia M."/>
            <person name="Andreopoulos B."/>
            <person name="Barry K.W."/>
            <person name="Bonito G."/>
            <person name="Buee M."/>
            <person name="Carver A."/>
            <person name="Chen C."/>
            <person name="Cichocki N."/>
            <person name="Clum A."/>
            <person name="Culley D."/>
            <person name="Crous P.W."/>
            <person name="Fauchery L."/>
            <person name="Girlanda M."/>
            <person name="Hayes R."/>
            <person name="Keri Z."/>
            <person name="LaButti K."/>
            <person name="Lipzen A."/>
            <person name="Lombard V."/>
            <person name="Magnuson J."/>
            <person name="Maillard F."/>
            <person name="Morin E."/>
            <person name="Murat C."/>
            <person name="Nolan M."/>
            <person name="Ohm R."/>
            <person name="Pangilinan J."/>
            <person name="Pereira M."/>
            <person name="Perotto S."/>
            <person name="Peter M."/>
            <person name="Riley R."/>
            <person name="Sitrit Y."/>
            <person name="Stielow B."/>
            <person name="Szollosi G."/>
            <person name="Zifcakova L."/>
            <person name="Stursova M."/>
            <person name="Spatafora J.W."/>
            <person name="Tedersoo L."/>
            <person name="Vaario L.-M."/>
            <person name="Yamada A."/>
            <person name="Yan M."/>
            <person name="Wang P."/>
            <person name="Xu J."/>
            <person name="Bruns T."/>
            <person name="Baldrian P."/>
            <person name="Vilgalys R."/>
            <person name="Henrissat B."/>
            <person name="Grigoriev I.V."/>
            <person name="Hibbett D."/>
            <person name="Nagy L.G."/>
            <person name="Martin F.M."/>
        </authorList>
    </citation>
    <scope>NUCLEOTIDE SEQUENCE</scope>
    <source>
        <strain evidence="12">BED1</strain>
    </source>
</reference>
<comment type="caution">
    <text evidence="12">The sequence shown here is derived from an EMBL/GenBank/DDBJ whole genome shotgun (WGS) entry which is preliminary data.</text>
</comment>
<comment type="similarity">
    <text evidence="1">Belongs to the carnitine/choline acetyltransferase family.</text>
</comment>
<dbReference type="Proteomes" id="UP001194468">
    <property type="component" value="Unassembled WGS sequence"/>
</dbReference>
<reference evidence="12" key="2">
    <citation type="journal article" date="2020" name="Nat. Commun.">
        <title>Large-scale genome sequencing of mycorrhizal fungi provides insights into the early evolution of symbiotic traits.</title>
        <authorList>
            <person name="Miyauchi S."/>
            <person name="Kiss E."/>
            <person name="Kuo A."/>
            <person name="Drula E."/>
            <person name="Kohler A."/>
            <person name="Sanchez-Garcia M."/>
            <person name="Morin E."/>
            <person name="Andreopoulos B."/>
            <person name="Barry K.W."/>
            <person name="Bonito G."/>
            <person name="Buee M."/>
            <person name="Carver A."/>
            <person name="Chen C."/>
            <person name="Cichocki N."/>
            <person name="Clum A."/>
            <person name="Culley D."/>
            <person name="Crous P.W."/>
            <person name="Fauchery L."/>
            <person name="Girlanda M."/>
            <person name="Hayes R.D."/>
            <person name="Keri Z."/>
            <person name="LaButti K."/>
            <person name="Lipzen A."/>
            <person name="Lombard V."/>
            <person name="Magnuson J."/>
            <person name="Maillard F."/>
            <person name="Murat C."/>
            <person name="Nolan M."/>
            <person name="Ohm R.A."/>
            <person name="Pangilinan J."/>
            <person name="Pereira M.F."/>
            <person name="Perotto S."/>
            <person name="Peter M."/>
            <person name="Pfister S."/>
            <person name="Riley R."/>
            <person name="Sitrit Y."/>
            <person name="Stielow J.B."/>
            <person name="Szollosi G."/>
            <person name="Zifcakova L."/>
            <person name="Stursova M."/>
            <person name="Spatafora J.W."/>
            <person name="Tedersoo L."/>
            <person name="Vaario L.M."/>
            <person name="Yamada A."/>
            <person name="Yan M."/>
            <person name="Wang P."/>
            <person name="Xu J."/>
            <person name="Bruns T."/>
            <person name="Baldrian P."/>
            <person name="Vilgalys R."/>
            <person name="Dunand C."/>
            <person name="Henrissat B."/>
            <person name="Grigoriev I.V."/>
            <person name="Hibbett D."/>
            <person name="Nagy L.G."/>
            <person name="Martin F.M."/>
        </authorList>
    </citation>
    <scope>NUCLEOTIDE SEQUENCE</scope>
    <source>
        <strain evidence="12">BED1</strain>
    </source>
</reference>
<keyword evidence="13" id="KW-1185">Reference proteome</keyword>
<dbReference type="Pfam" id="PF00755">
    <property type="entry name" value="Carn_acyltransf"/>
    <property type="match status" value="2"/>
</dbReference>
<dbReference type="InterPro" id="IPR000542">
    <property type="entry name" value="Carn_acyl_trans"/>
</dbReference>
<dbReference type="AlphaFoldDB" id="A0AAD4G6H8"/>
<dbReference type="InterPro" id="IPR001189">
    <property type="entry name" value="Mn/Fe_SOD"/>
</dbReference>
<feature type="domain" description="Manganese/iron superoxide dismutase N-terminal" evidence="10">
    <location>
        <begin position="631"/>
        <end position="677"/>
    </location>
</feature>
<dbReference type="GO" id="GO:0005739">
    <property type="term" value="C:mitochondrion"/>
    <property type="evidence" value="ECO:0007669"/>
    <property type="project" value="TreeGrafter"/>
</dbReference>
<dbReference type="EMBL" id="WHUW01000137">
    <property type="protein sequence ID" value="KAF8421756.1"/>
    <property type="molecule type" value="Genomic_DNA"/>
</dbReference>
<dbReference type="Gene3D" id="3.30.559.10">
    <property type="entry name" value="Chloramphenicol acetyltransferase-like domain"/>
    <property type="match status" value="2"/>
</dbReference>
<evidence type="ECO:0000259" key="10">
    <source>
        <dbReference type="Pfam" id="PF00081"/>
    </source>
</evidence>
<dbReference type="Gene3D" id="2.60.40.10">
    <property type="entry name" value="Immunoglobulins"/>
    <property type="match status" value="1"/>
</dbReference>
<dbReference type="GO" id="GO:0046872">
    <property type="term" value="F:metal ion binding"/>
    <property type="evidence" value="ECO:0007669"/>
    <property type="project" value="UniProtKB-KW"/>
</dbReference>
<keyword evidence="9" id="KW-0732">Signal</keyword>
<keyword evidence="4" id="KW-0808">Transferase</keyword>
<dbReference type="GO" id="GO:0004784">
    <property type="term" value="F:superoxide dismutase activity"/>
    <property type="evidence" value="ECO:0007669"/>
    <property type="project" value="UniProtKB-EC"/>
</dbReference>
<dbReference type="PANTHER" id="PTHR22589:SF29">
    <property type="entry name" value="MITOCHONDRIAL CARNITINE O-ACETYLTRANSFERASE-RELATED"/>
    <property type="match status" value="1"/>
</dbReference>
<dbReference type="Gene3D" id="3.30.559.70">
    <property type="entry name" value="Choline/Carnitine o-acyltransferase, domain 2"/>
    <property type="match status" value="1"/>
</dbReference>
<feature type="signal peptide" evidence="9">
    <location>
        <begin position="1"/>
        <end position="22"/>
    </location>
</feature>
<proteinExistence type="inferred from homology"/>
<feature type="chain" id="PRO_5042065985" description="superoxide dismutase" evidence="9">
    <location>
        <begin position="23"/>
        <end position="782"/>
    </location>
</feature>
<evidence type="ECO:0000256" key="7">
    <source>
        <dbReference type="ARBA" id="ARBA00023315"/>
    </source>
</evidence>
<keyword evidence="5" id="KW-0479">Metal-binding</keyword>
<keyword evidence="6" id="KW-0560">Oxidoreductase</keyword>
<comment type="similarity">
    <text evidence="2">Belongs to the iron/manganese superoxide dismutase family.</text>
</comment>
<dbReference type="EC" id="1.15.1.1" evidence="3"/>
<dbReference type="Pfam" id="PF00081">
    <property type="entry name" value="Sod_Fe_N"/>
    <property type="match status" value="1"/>
</dbReference>
<evidence type="ECO:0000256" key="3">
    <source>
        <dbReference type="ARBA" id="ARBA00012682"/>
    </source>
</evidence>
<evidence type="ECO:0000256" key="6">
    <source>
        <dbReference type="ARBA" id="ARBA00023002"/>
    </source>
</evidence>
<dbReference type="InterPro" id="IPR036324">
    <property type="entry name" value="Mn/Fe_SOD_N_sf"/>
</dbReference>
<dbReference type="GO" id="GO:0009437">
    <property type="term" value="P:carnitine metabolic process"/>
    <property type="evidence" value="ECO:0007669"/>
    <property type="project" value="TreeGrafter"/>
</dbReference>
<evidence type="ECO:0000313" key="13">
    <source>
        <dbReference type="Proteomes" id="UP001194468"/>
    </source>
</evidence>
<dbReference type="PRINTS" id="PR01703">
    <property type="entry name" value="MNSODISMTASE"/>
</dbReference>
<evidence type="ECO:0000256" key="8">
    <source>
        <dbReference type="SAM" id="MobiDB-lite"/>
    </source>
</evidence>
<dbReference type="InterPro" id="IPR019831">
    <property type="entry name" value="Mn/Fe_SOD_N"/>
</dbReference>
<dbReference type="PANTHER" id="PTHR22589">
    <property type="entry name" value="CARNITINE O-ACYLTRANSFERASE"/>
    <property type="match status" value="1"/>
</dbReference>
<feature type="domain" description="Choline/carnitine acyltransferase" evidence="11">
    <location>
        <begin position="372"/>
        <end position="545"/>
    </location>
</feature>
<accession>A0AAD4G6H8</accession>
<dbReference type="SUPFAM" id="SSF52777">
    <property type="entry name" value="CoA-dependent acyltransferases"/>
    <property type="match status" value="2"/>
</dbReference>
<name>A0AAD4G6H8_BOLED</name>
<sequence length="782" mass="86258">MTRTRLSLACLTFLSFLGRLTGLGSGPQAFGGGPPAIKTGDVLVAAGVNLVTAHGGTKVGLLSRVLQDSTEQSLQERIQSGSDRNLRWVVSQGDETYECQMLRVRDMTELGKKTTLEQFHALWSLSRKDERQHRSIFASSASLSNINLASFTLQHDWTFLALASTLAFLTAMTLGPRNGLPRRVSVMEGQSDAVIEDFKHTLSRKMHERSTIVERSRSPMSIHVGEAEAAGQAHCCNMLHGNPDTLLGCGCEVNVCSVTLGYDEEHAATTLAVQKFREGDGPALQERLKQWAAGRASDGDQSSVAQLYRGLLYESYLSHTDPVVLAFNPFFVLENDPTPNRGSQLPRAAALIISSLGFIHDLRAGLQSHPFAETRLCDLICQYDCQALEFKGLDAFVQMAFQAAYFGLYGRTECTYKPAMTKAFLHGRTEAIRTVQPESVEFTKMFLSEAYNQERILALRRACERHVALMKECSQGLRQDSVAIHLCGPWLELTWHFHSIDVELWKPCSPAFGSGPVAAGGYGIGYIIKENGISIVASSRHPQTKTVLGYVAELPDGCTAYPRSALPVGQREAGSTGRPINGSGSDDGASDGYEDTMMWDTAGYSLTAAIWNYSEAARRVRMRTLRLTFSPELPYPYDALQPYISEQVMRLHHMKHHQGYVNALDAAETSYVKAATRIALQAVLKSNGGAYVDNDSAAKLNVGLAMFECTLILHTALGKDDFISVSGCYQYTCFANTLERLRNLKSPEELLACWTGHECADRDHDMLFEHPVQERLCHVIRE</sequence>
<organism evidence="12 13">
    <name type="scientific">Boletus edulis BED1</name>
    <dbReference type="NCBI Taxonomy" id="1328754"/>
    <lineage>
        <taxon>Eukaryota</taxon>
        <taxon>Fungi</taxon>
        <taxon>Dikarya</taxon>
        <taxon>Basidiomycota</taxon>
        <taxon>Agaricomycotina</taxon>
        <taxon>Agaricomycetes</taxon>
        <taxon>Agaricomycetidae</taxon>
        <taxon>Boletales</taxon>
        <taxon>Boletineae</taxon>
        <taxon>Boletaceae</taxon>
        <taxon>Boletoideae</taxon>
        <taxon>Boletus</taxon>
    </lineage>
</organism>
<evidence type="ECO:0000256" key="1">
    <source>
        <dbReference type="ARBA" id="ARBA00005232"/>
    </source>
</evidence>
<evidence type="ECO:0000256" key="9">
    <source>
        <dbReference type="SAM" id="SignalP"/>
    </source>
</evidence>